<evidence type="ECO:0000313" key="2">
    <source>
        <dbReference type="EMBL" id="RLQ81442.1"/>
    </source>
</evidence>
<keyword evidence="3" id="KW-1185">Reference proteome</keyword>
<dbReference type="SUPFAM" id="SSF53474">
    <property type="entry name" value="alpha/beta-Hydrolases"/>
    <property type="match status" value="1"/>
</dbReference>
<dbReference type="Proteomes" id="UP000282460">
    <property type="component" value="Unassembled WGS sequence"/>
</dbReference>
<dbReference type="EMBL" id="RCWJ01000004">
    <property type="protein sequence ID" value="RLQ81442.1"/>
    <property type="molecule type" value="Genomic_DNA"/>
</dbReference>
<dbReference type="AlphaFoldDB" id="A0A3L7IWI2"/>
<dbReference type="PRINTS" id="PR00412">
    <property type="entry name" value="EPOXHYDRLASE"/>
</dbReference>
<accession>A0A3L7IWI2</accession>
<protein>
    <submittedName>
        <fullName evidence="2">Alpha/beta hydrolase</fullName>
    </submittedName>
</protein>
<reference evidence="2 3" key="1">
    <citation type="submission" date="2018-10" db="EMBL/GenBank/DDBJ databases">
        <authorList>
            <person name="Li J."/>
        </authorList>
    </citation>
    <scope>NUCLEOTIDE SEQUENCE [LARGE SCALE GENOMIC DNA]</scope>
    <source>
        <strain evidence="2 3">ZD1-4</strain>
    </source>
</reference>
<proteinExistence type="predicted"/>
<evidence type="ECO:0000259" key="1">
    <source>
        <dbReference type="Pfam" id="PF12697"/>
    </source>
</evidence>
<sequence>MEIRIRGVRISYTEHGQGLPLIALHGAGVDHRDIEAGLEPMLPAGYRRIYPDLPGMGRTTADGLGSNNDVVTLLSDFLDEVSDEPVLLVGHSYGAYLARALAARRPDKVRGLALLCPFADGLRSVPEQHAVRSDENTYDELEPESRAGFDEYFVVRTSATARRYRDSVEPGTRLVDEAALQRIFAGWTLDFGDTRYSRPALIVAGRQDSTVGFLSATDLLEQYPNGTLAVLDGAGHALVHEQPELVAALLDDWLNRTA</sequence>
<evidence type="ECO:0000313" key="3">
    <source>
        <dbReference type="Proteomes" id="UP000282460"/>
    </source>
</evidence>
<dbReference type="PANTHER" id="PTHR43798:SF6">
    <property type="entry name" value="HYDROLASE, PUTATIVE (AFU_ORTHOLOGUE AFUA_4G13070)-RELATED"/>
    <property type="match status" value="1"/>
</dbReference>
<dbReference type="InterPro" id="IPR029058">
    <property type="entry name" value="AB_hydrolase_fold"/>
</dbReference>
<keyword evidence="2" id="KW-0378">Hydrolase</keyword>
<dbReference type="RefSeq" id="WP_121660352.1">
    <property type="nucleotide sequence ID" value="NZ_BMEK01000003.1"/>
</dbReference>
<gene>
    <name evidence="2" type="ORF">D9V28_13900</name>
</gene>
<comment type="caution">
    <text evidence="2">The sequence shown here is derived from an EMBL/GenBank/DDBJ whole genome shotgun (WGS) entry which is preliminary data.</text>
</comment>
<feature type="domain" description="AB hydrolase-1" evidence="1">
    <location>
        <begin position="22"/>
        <end position="248"/>
    </location>
</feature>
<dbReference type="PANTHER" id="PTHR43798">
    <property type="entry name" value="MONOACYLGLYCEROL LIPASE"/>
    <property type="match status" value="1"/>
</dbReference>
<organism evidence="2 3">
    <name type="scientific">Mycetocola zhadangensis</name>
    <dbReference type="NCBI Taxonomy" id="1164595"/>
    <lineage>
        <taxon>Bacteria</taxon>
        <taxon>Bacillati</taxon>
        <taxon>Actinomycetota</taxon>
        <taxon>Actinomycetes</taxon>
        <taxon>Micrococcales</taxon>
        <taxon>Microbacteriaceae</taxon>
        <taxon>Mycetocola</taxon>
    </lineage>
</organism>
<dbReference type="InterPro" id="IPR050266">
    <property type="entry name" value="AB_hydrolase_sf"/>
</dbReference>
<dbReference type="InterPro" id="IPR000639">
    <property type="entry name" value="Epox_hydrolase-like"/>
</dbReference>
<dbReference type="Gene3D" id="3.40.50.1820">
    <property type="entry name" value="alpha/beta hydrolase"/>
    <property type="match status" value="1"/>
</dbReference>
<dbReference type="OrthoDB" id="27092at2"/>
<dbReference type="GO" id="GO:0016787">
    <property type="term" value="F:hydrolase activity"/>
    <property type="evidence" value="ECO:0007669"/>
    <property type="project" value="UniProtKB-KW"/>
</dbReference>
<dbReference type="Pfam" id="PF12697">
    <property type="entry name" value="Abhydrolase_6"/>
    <property type="match status" value="1"/>
</dbReference>
<dbReference type="InterPro" id="IPR000073">
    <property type="entry name" value="AB_hydrolase_1"/>
</dbReference>
<name>A0A3L7IWI2_9MICO</name>
<dbReference type="PRINTS" id="PR00111">
    <property type="entry name" value="ABHYDROLASE"/>
</dbReference>